<evidence type="ECO:0000256" key="1">
    <source>
        <dbReference type="SAM" id="MobiDB-lite"/>
    </source>
</evidence>
<dbReference type="AlphaFoldDB" id="M5SM88"/>
<organism evidence="2 3">
    <name type="scientific">Rhodopirellula europaea SH398</name>
    <dbReference type="NCBI Taxonomy" id="1263868"/>
    <lineage>
        <taxon>Bacteria</taxon>
        <taxon>Pseudomonadati</taxon>
        <taxon>Planctomycetota</taxon>
        <taxon>Planctomycetia</taxon>
        <taxon>Pirellulales</taxon>
        <taxon>Pirellulaceae</taxon>
        <taxon>Rhodopirellula</taxon>
    </lineage>
</organism>
<proteinExistence type="predicted"/>
<reference evidence="2 3" key="1">
    <citation type="journal article" date="2013" name="Mar. Genomics">
        <title>Expression of sulfatases in Rhodopirellula baltica and the diversity of sulfatases in the genus Rhodopirellula.</title>
        <authorList>
            <person name="Wegner C.E."/>
            <person name="Richter-Heitmann T."/>
            <person name="Klindworth A."/>
            <person name="Klockow C."/>
            <person name="Richter M."/>
            <person name="Achstetter T."/>
            <person name="Glockner F.O."/>
            <person name="Harder J."/>
        </authorList>
    </citation>
    <scope>NUCLEOTIDE SEQUENCE [LARGE SCALE GENOMIC DNA]</scope>
    <source>
        <strain evidence="2 3">SH398</strain>
    </source>
</reference>
<evidence type="ECO:0000313" key="3">
    <source>
        <dbReference type="Proteomes" id="UP000011996"/>
    </source>
</evidence>
<name>M5SM88_9BACT</name>
<feature type="region of interest" description="Disordered" evidence="1">
    <location>
        <begin position="1"/>
        <end position="46"/>
    </location>
</feature>
<protein>
    <submittedName>
        <fullName evidence="2">Uncharacterized protein</fullName>
    </submittedName>
</protein>
<gene>
    <name evidence="2" type="ORF">RESH_00531</name>
</gene>
<accession>M5SM88</accession>
<evidence type="ECO:0000313" key="2">
    <source>
        <dbReference type="EMBL" id="EMI28867.1"/>
    </source>
</evidence>
<dbReference type="EMBL" id="ANOF01000015">
    <property type="protein sequence ID" value="EMI28867.1"/>
    <property type="molecule type" value="Genomic_DNA"/>
</dbReference>
<dbReference type="Proteomes" id="UP000011996">
    <property type="component" value="Unassembled WGS sequence"/>
</dbReference>
<dbReference type="STRING" id="1263868.RESH_00531"/>
<sequence>MPQPSTSAAQPAIHLISEQHWTGGDERRDFGSIASTERPGIAALEA</sequence>
<comment type="caution">
    <text evidence="2">The sequence shown here is derived from an EMBL/GenBank/DDBJ whole genome shotgun (WGS) entry which is preliminary data.</text>
</comment>
<dbReference type="PATRIC" id="fig|1263868.3.peg.584"/>